<name>A0A6V8SH53_9CLOT</name>
<comment type="caution">
    <text evidence="2">The sequence shown here is derived from an EMBL/GenBank/DDBJ whole genome shotgun (WGS) entry which is preliminary data.</text>
</comment>
<proteinExistence type="predicted"/>
<gene>
    <name evidence="2" type="ORF">bsdtw1_02647</name>
</gene>
<dbReference type="InterPro" id="IPR012349">
    <property type="entry name" value="Split_barrel_FMN-bd"/>
</dbReference>
<dbReference type="Gene3D" id="2.30.110.10">
    <property type="entry name" value="Electron Transport, Fmn-binding Protein, Chain A"/>
    <property type="match status" value="1"/>
</dbReference>
<protein>
    <recommendedName>
        <fullName evidence="1">Pyridoxamine 5'-phosphate oxidase-like domain-containing protein</fullName>
    </recommendedName>
</protein>
<dbReference type="Proteomes" id="UP000580568">
    <property type="component" value="Unassembled WGS sequence"/>
</dbReference>
<dbReference type="Pfam" id="PF22696">
    <property type="entry name" value="Putative_PNPOx_2"/>
    <property type="match status" value="1"/>
</dbReference>
<dbReference type="RefSeq" id="WP_183277965.1">
    <property type="nucleotide sequence ID" value="NZ_BLZR01000001.1"/>
</dbReference>
<organism evidence="2 3">
    <name type="scientific">Clostridium fungisolvens</name>
    <dbReference type="NCBI Taxonomy" id="1604897"/>
    <lineage>
        <taxon>Bacteria</taxon>
        <taxon>Bacillati</taxon>
        <taxon>Bacillota</taxon>
        <taxon>Clostridia</taxon>
        <taxon>Eubacteriales</taxon>
        <taxon>Clostridiaceae</taxon>
        <taxon>Clostridium</taxon>
    </lineage>
</organism>
<sequence>MDFLKEFEMTMESSATLALATSVDNAPNVRIITFYYDNQNNNVVYFPTFKQSAKTVEISQNNKVAFTTIPDGKVGIVRVKNAMIQKSDLTVHDIKAGITKKYPGFEATVANAGSMMEVYEIHFNEAEVTVGYGNVGKLTL</sequence>
<dbReference type="SUPFAM" id="SSF50475">
    <property type="entry name" value="FMN-binding split barrel"/>
    <property type="match status" value="1"/>
</dbReference>
<evidence type="ECO:0000313" key="3">
    <source>
        <dbReference type="Proteomes" id="UP000580568"/>
    </source>
</evidence>
<evidence type="ECO:0000259" key="1">
    <source>
        <dbReference type="Pfam" id="PF22696"/>
    </source>
</evidence>
<dbReference type="AlphaFoldDB" id="A0A6V8SH53"/>
<feature type="domain" description="Pyridoxamine 5'-phosphate oxidase-like" evidence="1">
    <location>
        <begin position="11"/>
        <end position="134"/>
    </location>
</feature>
<dbReference type="InterPro" id="IPR055196">
    <property type="entry name" value="Putative_PNPOx_2"/>
</dbReference>
<reference evidence="2 3" key="1">
    <citation type="submission" date="2020-07" db="EMBL/GenBank/DDBJ databases">
        <title>A new beta-1,3-glucan-decomposing anaerobic bacterium isolated from anoxic soil subjected to biological soil disinfestation.</title>
        <authorList>
            <person name="Ueki A."/>
            <person name="Tonouchi A."/>
        </authorList>
    </citation>
    <scope>NUCLEOTIDE SEQUENCE [LARGE SCALE GENOMIC DNA]</scope>
    <source>
        <strain evidence="2 3">TW1</strain>
    </source>
</reference>
<evidence type="ECO:0000313" key="2">
    <source>
        <dbReference type="EMBL" id="GFP76544.1"/>
    </source>
</evidence>
<dbReference type="EMBL" id="BLZR01000001">
    <property type="protein sequence ID" value="GFP76544.1"/>
    <property type="molecule type" value="Genomic_DNA"/>
</dbReference>
<keyword evidence="3" id="KW-1185">Reference proteome</keyword>
<accession>A0A6V8SH53</accession>